<dbReference type="NCBIfam" id="NF009005">
    <property type="entry name" value="PRK12350.1"/>
    <property type="match status" value="1"/>
</dbReference>
<evidence type="ECO:0000256" key="4">
    <source>
        <dbReference type="ARBA" id="ARBA00049288"/>
    </source>
</evidence>
<proteinExistence type="inferred from homology"/>
<dbReference type="Gene3D" id="1.10.580.10">
    <property type="entry name" value="Citrate Synthase, domain 1"/>
    <property type="match status" value="1"/>
</dbReference>
<dbReference type="RefSeq" id="WP_173126641.1">
    <property type="nucleotide sequence ID" value="NZ_JABMKX010000001.1"/>
</dbReference>
<evidence type="ECO:0000256" key="1">
    <source>
        <dbReference type="ARBA" id="ARBA00005163"/>
    </source>
</evidence>
<evidence type="ECO:0000256" key="2">
    <source>
        <dbReference type="ARBA" id="ARBA00010566"/>
    </source>
</evidence>
<evidence type="ECO:0000313" key="7">
    <source>
        <dbReference type="EMBL" id="NQX43984.1"/>
    </source>
</evidence>
<dbReference type="Proteomes" id="UP000711047">
    <property type="component" value="Unassembled WGS sequence"/>
</dbReference>
<dbReference type="InterPro" id="IPR036969">
    <property type="entry name" value="Citrate_synthase_sf"/>
</dbReference>
<dbReference type="EMBL" id="JABMKX010000001">
    <property type="protein sequence ID" value="NQX43984.1"/>
    <property type="molecule type" value="Genomic_DNA"/>
</dbReference>
<dbReference type="PANTHER" id="PTHR11739:SF4">
    <property type="entry name" value="CITRATE SYNTHASE, PEROXISOMAL"/>
    <property type="match status" value="1"/>
</dbReference>
<evidence type="ECO:0000256" key="5">
    <source>
        <dbReference type="PIRNR" id="PIRNR001369"/>
    </source>
</evidence>
<evidence type="ECO:0000256" key="6">
    <source>
        <dbReference type="RuleBase" id="RU003406"/>
    </source>
</evidence>
<evidence type="ECO:0000313" key="8">
    <source>
        <dbReference type="Proteomes" id="UP000711047"/>
    </source>
</evidence>
<keyword evidence="3 5" id="KW-0808">Transferase</keyword>
<dbReference type="InterPro" id="IPR016143">
    <property type="entry name" value="Citrate_synth-like_sm_a-sub"/>
</dbReference>
<dbReference type="InterPro" id="IPR024176">
    <property type="entry name" value="Citrate_synthase_bac-typ"/>
</dbReference>
<keyword evidence="8" id="KW-1185">Reference proteome</keyword>
<protein>
    <recommendedName>
        <fullName evidence="5">Citrate synthase</fullName>
    </recommendedName>
</protein>
<dbReference type="PRINTS" id="PR00143">
    <property type="entry name" value="CITRTSNTHASE"/>
</dbReference>
<reference evidence="7 8" key="1">
    <citation type="submission" date="2020-05" db="EMBL/GenBank/DDBJ databases">
        <title>Paenibacillus glebae, sp. nov., Paenibacillus humi sp. nov., Paenibacillus pedi sp. nov., Paenibacillus terrestris sp. nov. and Paenibacillus terricola sp. nov., isolated from a forest top soil sample.</title>
        <authorList>
            <person name="Qi S."/>
            <person name="Carlier A."/>
            <person name="Cnockaert M."/>
            <person name="Vandamme P."/>
        </authorList>
    </citation>
    <scope>NUCLEOTIDE SEQUENCE [LARGE SCALE GENOMIC DNA]</scope>
    <source>
        <strain evidence="7 8">LMG 29502</strain>
    </source>
</reference>
<comment type="caution">
    <text evidence="7">The sequence shown here is derived from an EMBL/GenBank/DDBJ whole genome shotgun (WGS) entry which is preliminary data.</text>
</comment>
<evidence type="ECO:0000256" key="3">
    <source>
        <dbReference type="ARBA" id="ARBA00022679"/>
    </source>
</evidence>
<dbReference type="Pfam" id="PF00285">
    <property type="entry name" value="Citrate_synt"/>
    <property type="match status" value="1"/>
</dbReference>
<dbReference type="SUPFAM" id="SSF48256">
    <property type="entry name" value="Citrate synthase"/>
    <property type="match status" value="1"/>
</dbReference>
<name>A0ABX2DIU5_9BACL</name>
<gene>
    <name evidence="7" type="ORF">HQN87_01465</name>
</gene>
<organism evidence="7 8">
    <name type="scientific">Paenibacillus tritici</name>
    <dbReference type="NCBI Taxonomy" id="1873425"/>
    <lineage>
        <taxon>Bacteria</taxon>
        <taxon>Bacillati</taxon>
        <taxon>Bacillota</taxon>
        <taxon>Bacilli</taxon>
        <taxon>Bacillales</taxon>
        <taxon>Paenibacillaceae</taxon>
        <taxon>Paenibacillus</taxon>
    </lineage>
</organism>
<dbReference type="InterPro" id="IPR019810">
    <property type="entry name" value="Citrate_synthase_AS"/>
</dbReference>
<dbReference type="PANTHER" id="PTHR11739">
    <property type="entry name" value="CITRATE SYNTHASE"/>
    <property type="match status" value="1"/>
</dbReference>
<dbReference type="Gene3D" id="1.10.230.10">
    <property type="entry name" value="Cytochrome P450-Terp, domain 2"/>
    <property type="match status" value="1"/>
</dbReference>
<comment type="similarity">
    <text evidence="2 5 6">Belongs to the citrate synthase family.</text>
</comment>
<dbReference type="PROSITE" id="PS00480">
    <property type="entry name" value="CITRATE_SYNTHASE"/>
    <property type="match status" value="1"/>
</dbReference>
<comment type="pathway">
    <text evidence="1">Carbohydrate metabolism; tricarboxylic acid cycle.</text>
</comment>
<dbReference type="CDD" id="cd06109">
    <property type="entry name" value="BsCS-I_like"/>
    <property type="match status" value="1"/>
</dbReference>
<dbReference type="InterPro" id="IPR002020">
    <property type="entry name" value="Citrate_synthase"/>
</dbReference>
<accession>A0ABX2DIU5</accession>
<sequence>MAKVTGLEGVVAGETEIGWVDGEKGYLVYRGYWAKELAVSKSYEEVAYLLWNGHLPDVEELAQLKAQMAAERELPEYLRKMLDLYPASVPLMLVLQSAMAALGDQENTTWPPTLKQAVRLTAMLPAIIAYRYRSLQGLEPLKSLPELGHAANYLYLLTGKLPEEAHVKALSAYLILCMEHGMNASTFAGRVVLSTESDICAAVGGAIGAMKGPLHGGAPYEVISMLEEIGTKERAEPWLREKLEGGEKLMGFGHRIYKTKDPRAEALQIATLAMIGKDASFDLALHVEATAVKLLEEYKPGRRLFTNVEFYAAAILKALHLAPEIFTPTFTAGRIVGWTAHLLEQSENNRIFRPQSTYIGPIPEEPVLTGHS</sequence>
<comment type="catalytic activity">
    <reaction evidence="4">
        <text>oxaloacetate + acetyl-CoA + H2O = citrate + CoA + H(+)</text>
        <dbReference type="Rhea" id="RHEA:16845"/>
        <dbReference type="ChEBI" id="CHEBI:15377"/>
        <dbReference type="ChEBI" id="CHEBI:15378"/>
        <dbReference type="ChEBI" id="CHEBI:16452"/>
        <dbReference type="ChEBI" id="CHEBI:16947"/>
        <dbReference type="ChEBI" id="CHEBI:57287"/>
        <dbReference type="ChEBI" id="CHEBI:57288"/>
        <dbReference type="EC" id="2.3.3.16"/>
    </reaction>
</comment>
<dbReference type="InterPro" id="IPR016142">
    <property type="entry name" value="Citrate_synth-like_lrg_a-sub"/>
</dbReference>
<dbReference type="PIRSF" id="PIRSF001369">
    <property type="entry name" value="Citrate_synth"/>
    <property type="match status" value="1"/>
</dbReference>